<reference evidence="8 9" key="1">
    <citation type="submission" date="2019-05" db="EMBL/GenBank/DDBJ databases">
        <authorList>
            <consortium name="Pathogen Informatics"/>
        </authorList>
    </citation>
    <scope>NUCLEOTIDE SEQUENCE [LARGE SCALE GENOMIC DNA]</scope>
    <source>
        <strain evidence="8 9">NCTC5386</strain>
    </source>
</reference>
<dbReference type="RefSeq" id="WP_077323339.1">
    <property type="nucleotide sequence ID" value="NZ_CABEHT010000001.1"/>
</dbReference>
<dbReference type="InterPro" id="IPR007863">
    <property type="entry name" value="Peptidase_M16_C"/>
</dbReference>
<dbReference type="GO" id="GO:0046872">
    <property type="term" value="F:metal ion binding"/>
    <property type="evidence" value="ECO:0007669"/>
    <property type="project" value="InterPro"/>
</dbReference>
<keyword evidence="3" id="KW-0378">Hydrolase</keyword>
<feature type="domain" description="Peptidase M16 N-terminal" evidence="6">
    <location>
        <begin position="59"/>
        <end position="152"/>
    </location>
</feature>
<evidence type="ECO:0000256" key="2">
    <source>
        <dbReference type="ARBA" id="ARBA00022670"/>
    </source>
</evidence>
<evidence type="ECO:0000256" key="5">
    <source>
        <dbReference type="ARBA" id="ARBA00023049"/>
    </source>
</evidence>
<evidence type="ECO:0000259" key="7">
    <source>
        <dbReference type="Pfam" id="PF05193"/>
    </source>
</evidence>
<dbReference type="SUPFAM" id="SSF63411">
    <property type="entry name" value="LuxS/MPP-like metallohydrolase"/>
    <property type="match status" value="2"/>
</dbReference>
<dbReference type="AlphaFoldDB" id="A0A4U9YK07"/>
<keyword evidence="5" id="KW-0482">Metalloprotease</keyword>
<evidence type="ECO:0000313" key="9">
    <source>
        <dbReference type="Proteomes" id="UP000394068"/>
    </source>
</evidence>
<comment type="similarity">
    <text evidence="1">Belongs to the peptidase M16 family.</text>
</comment>
<name>A0A4U9YK07_9STRE</name>
<dbReference type="Gene3D" id="3.30.830.10">
    <property type="entry name" value="Metalloenzyme, LuxS/M16 peptidase-like"/>
    <property type="match status" value="2"/>
</dbReference>
<feature type="domain" description="Peptidase M16 C-terminal" evidence="7">
    <location>
        <begin position="184"/>
        <end position="361"/>
    </location>
</feature>
<dbReference type="GO" id="GO:0008237">
    <property type="term" value="F:metallopeptidase activity"/>
    <property type="evidence" value="ECO:0007669"/>
    <property type="project" value="UniProtKB-KW"/>
</dbReference>
<dbReference type="Proteomes" id="UP000394068">
    <property type="component" value="Unassembled WGS sequence"/>
</dbReference>
<accession>A0A4U9YK07</accession>
<sequence>MTQLNKVTYSRVSESVYQVEFKNGFQVFFIPKPMFTEKTAMLTVHYGSLDNAFTVRNREYTYPEGLAHFLEHKVFEDERGQDVSQRFTQFGTEVNAFTTFDKTSYFISASNHFMESLTLLQEFVMSAHFTEASVEREKKIIAQEIDMYMDDPDYQSYIGILQNLFPDTYLSRDIAGSRQSIEAITVTDLEKNYKHFYHPSNMTLIVIGDINIEETFKSIENCQDRLKKRKPAKPTISPLPYYPVVKTGSISMDVSTPKLAVGFRGKKLPKGISLLEYKVGLRLLLSLLFGWTSKTYQTWYDDGKIDDSFDIEIEIQADFSFILITLDTNEPIAMSSNIRRKIKEFMKSKDISQDHLTLLKKEMFGDFVQSLDFMDQFVSQFNLYLSAQDSYMDIPQIIEKINLEEILLIGHDFFESAEISDFTVFPK</sequence>
<dbReference type="InterPro" id="IPR011765">
    <property type="entry name" value="Pept_M16_N"/>
</dbReference>
<evidence type="ECO:0000259" key="6">
    <source>
        <dbReference type="Pfam" id="PF00675"/>
    </source>
</evidence>
<keyword evidence="2 8" id="KW-0645">Protease</keyword>
<evidence type="ECO:0000256" key="4">
    <source>
        <dbReference type="ARBA" id="ARBA00022833"/>
    </source>
</evidence>
<dbReference type="NCBIfam" id="NF047421">
    <property type="entry name" value="YfmH_fam"/>
    <property type="match status" value="1"/>
</dbReference>
<dbReference type="Pfam" id="PF00675">
    <property type="entry name" value="Peptidase_M16"/>
    <property type="match status" value="1"/>
</dbReference>
<gene>
    <name evidence="8" type="ORF">NCTC5386_02154</name>
</gene>
<protein>
    <submittedName>
        <fullName evidence="8">Protease</fullName>
    </submittedName>
</protein>
<evidence type="ECO:0000256" key="3">
    <source>
        <dbReference type="ARBA" id="ARBA00022801"/>
    </source>
</evidence>
<organism evidence="8 9">
    <name type="scientific">Streptococcus pseudoporcinus</name>
    <dbReference type="NCBI Taxonomy" id="361101"/>
    <lineage>
        <taxon>Bacteria</taxon>
        <taxon>Bacillati</taxon>
        <taxon>Bacillota</taxon>
        <taxon>Bacilli</taxon>
        <taxon>Lactobacillales</taxon>
        <taxon>Streptococcaceae</taxon>
        <taxon>Streptococcus</taxon>
    </lineage>
</organism>
<dbReference type="InterPro" id="IPR050626">
    <property type="entry name" value="Peptidase_M16"/>
</dbReference>
<keyword evidence="4" id="KW-0862">Zinc</keyword>
<dbReference type="GO" id="GO:0006508">
    <property type="term" value="P:proteolysis"/>
    <property type="evidence" value="ECO:0007669"/>
    <property type="project" value="UniProtKB-KW"/>
</dbReference>
<dbReference type="PANTHER" id="PTHR43690">
    <property type="entry name" value="NARDILYSIN"/>
    <property type="match status" value="1"/>
</dbReference>
<dbReference type="PANTHER" id="PTHR43690:SF17">
    <property type="entry name" value="PROTEIN YHJJ"/>
    <property type="match status" value="1"/>
</dbReference>
<evidence type="ECO:0000313" key="8">
    <source>
        <dbReference type="EMBL" id="VTS27113.1"/>
    </source>
</evidence>
<dbReference type="EMBL" id="CABEHT010000001">
    <property type="protein sequence ID" value="VTS27113.1"/>
    <property type="molecule type" value="Genomic_DNA"/>
</dbReference>
<evidence type="ECO:0000256" key="1">
    <source>
        <dbReference type="ARBA" id="ARBA00007261"/>
    </source>
</evidence>
<dbReference type="InterPro" id="IPR011249">
    <property type="entry name" value="Metalloenz_LuxS/M16"/>
</dbReference>
<dbReference type="Pfam" id="PF05193">
    <property type="entry name" value="Peptidase_M16_C"/>
    <property type="match status" value="1"/>
</dbReference>
<proteinExistence type="inferred from homology"/>